<dbReference type="AlphaFoldDB" id="A0AAV3PTQ2"/>
<proteinExistence type="predicted"/>
<protein>
    <submittedName>
        <fullName evidence="2">Uncharacterized protein</fullName>
    </submittedName>
</protein>
<evidence type="ECO:0000313" key="3">
    <source>
        <dbReference type="Proteomes" id="UP001454036"/>
    </source>
</evidence>
<gene>
    <name evidence="2" type="ORF">LIER_43239</name>
</gene>
<feature type="region of interest" description="Disordered" evidence="1">
    <location>
        <begin position="50"/>
        <end position="72"/>
    </location>
</feature>
<dbReference type="EMBL" id="BAABME010033663">
    <property type="protein sequence ID" value="GAA0153603.1"/>
    <property type="molecule type" value="Genomic_DNA"/>
</dbReference>
<comment type="caution">
    <text evidence="2">The sequence shown here is derived from an EMBL/GenBank/DDBJ whole genome shotgun (WGS) entry which is preliminary data.</text>
</comment>
<keyword evidence="3" id="KW-1185">Reference proteome</keyword>
<accession>A0AAV3PTQ2</accession>
<evidence type="ECO:0000313" key="2">
    <source>
        <dbReference type="EMBL" id="GAA0153603.1"/>
    </source>
</evidence>
<sequence length="72" mass="7796">MGRRTSGGGRGVRSGLRKAIRGSMVWRRARRLGLRERREGLKLGRVGVRLGIGVPSEGGGPSVEGERGRRES</sequence>
<dbReference type="Proteomes" id="UP001454036">
    <property type="component" value="Unassembled WGS sequence"/>
</dbReference>
<organism evidence="2 3">
    <name type="scientific">Lithospermum erythrorhizon</name>
    <name type="common">Purple gromwell</name>
    <name type="synonym">Lithospermum officinale var. erythrorhizon</name>
    <dbReference type="NCBI Taxonomy" id="34254"/>
    <lineage>
        <taxon>Eukaryota</taxon>
        <taxon>Viridiplantae</taxon>
        <taxon>Streptophyta</taxon>
        <taxon>Embryophyta</taxon>
        <taxon>Tracheophyta</taxon>
        <taxon>Spermatophyta</taxon>
        <taxon>Magnoliopsida</taxon>
        <taxon>eudicotyledons</taxon>
        <taxon>Gunneridae</taxon>
        <taxon>Pentapetalae</taxon>
        <taxon>asterids</taxon>
        <taxon>lamiids</taxon>
        <taxon>Boraginales</taxon>
        <taxon>Boraginaceae</taxon>
        <taxon>Boraginoideae</taxon>
        <taxon>Lithospermeae</taxon>
        <taxon>Lithospermum</taxon>
    </lineage>
</organism>
<reference evidence="2 3" key="1">
    <citation type="submission" date="2024-01" db="EMBL/GenBank/DDBJ databases">
        <title>The complete chloroplast genome sequence of Lithospermum erythrorhizon: insights into the phylogenetic relationship among Boraginaceae species and the maternal lineages of purple gromwells.</title>
        <authorList>
            <person name="Okada T."/>
            <person name="Watanabe K."/>
        </authorList>
    </citation>
    <scope>NUCLEOTIDE SEQUENCE [LARGE SCALE GENOMIC DNA]</scope>
</reference>
<name>A0AAV3PTQ2_LITER</name>
<evidence type="ECO:0000256" key="1">
    <source>
        <dbReference type="SAM" id="MobiDB-lite"/>
    </source>
</evidence>